<reference evidence="3" key="1">
    <citation type="submission" date="2017-09" db="EMBL/GenBank/DDBJ databases">
        <title>Depth-based differentiation of microbial function through sediment-hosted aquifers and enrichment of novel symbionts in the deep terrestrial subsurface.</title>
        <authorList>
            <person name="Probst A.J."/>
            <person name="Ladd B."/>
            <person name="Jarett J.K."/>
            <person name="Geller-Mcgrath D.E."/>
            <person name="Sieber C.M.K."/>
            <person name="Emerson J.B."/>
            <person name="Anantharaman K."/>
            <person name="Thomas B.C."/>
            <person name="Malmstrom R."/>
            <person name="Stieglmeier M."/>
            <person name="Klingl A."/>
            <person name="Woyke T."/>
            <person name="Ryan C.M."/>
            <person name="Banfield J.F."/>
        </authorList>
    </citation>
    <scope>NUCLEOTIDE SEQUENCE [LARGE SCALE GENOMIC DNA]</scope>
</reference>
<evidence type="ECO:0000313" key="2">
    <source>
        <dbReference type="EMBL" id="PIZ45200.1"/>
    </source>
</evidence>
<comment type="caution">
    <text evidence="2">The sequence shown here is derived from an EMBL/GenBank/DDBJ whole genome shotgun (WGS) entry which is preliminary data.</text>
</comment>
<gene>
    <name evidence="2" type="ORF">COY32_05470</name>
</gene>
<organism evidence="2 3">
    <name type="scientific">candidate division WWE3 bacterium CG_4_10_14_0_2_um_filter_41_14</name>
    <dbReference type="NCBI Taxonomy" id="1975072"/>
    <lineage>
        <taxon>Bacteria</taxon>
        <taxon>Katanobacteria</taxon>
    </lineage>
</organism>
<feature type="region of interest" description="Disordered" evidence="1">
    <location>
        <begin position="74"/>
        <end position="93"/>
    </location>
</feature>
<sequence length="93" mass="10501">MEMQKTTIRLPKKLLVTTKKQALEEGLSLQELIAQSIRLRLDHKDLMIKANEPNQGRQHATDLMKLAKKLTEANTTGPSDLASNIDPYLYGNK</sequence>
<proteinExistence type="predicted"/>
<evidence type="ECO:0000256" key="1">
    <source>
        <dbReference type="SAM" id="MobiDB-lite"/>
    </source>
</evidence>
<name>A0A2M7TGR1_UNCKA</name>
<dbReference type="AlphaFoldDB" id="A0A2M7TGR1"/>
<dbReference type="Proteomes" id="UP000228920">
    <property type="component" value="Unassembled WGS sequence"/>
</dbReference>
<protein>
    <recommendedName>
        <fullName evidence="4">Ribbon-helix-helix protein CopG domain-containing protein</fullName>
    </recommendedName>
</protein>
<evidence type="ECO:0008006" key="4">
    <source>
        <dbReference type="Google" id="ProtNLM"/>
    </source>
</evidence>
<dbReference type="SUPFAM" id="SSF47598">
    <property type="entry name" value="Ribbon-helix-helix"/>
    <property type="match status" value="1"/>
</dbReference>
<evidence type="ECO:0000313" key="3">
    <source>
        <dbReference type="Proteomes" id="UP000228920"/>
    </source>
</evidence>
<dbReference type="EMBL" id="PFNL01000146">
    <property type="protein sequence ID" value="PIZ45200.1"/>
    <property type="molecule type" value="Genomic_DNA"/>
</dbReference>
<accession>A0A2M7TGR1</accession>
<dbReference type="GO" id="GO:0006355">
    <property type="term" value="P:regulation of DNA-templated transcription"/>
    <property type="evidence" value="ECO:0007669"/>
    <property type="project" value="InterPro"/>
</dbReference>
<dbReference type="InterPro" id="IPR010985">
    <property type="entry name" value="Ribbon_hlx_hlx"/>
</dbReference>